<evidence type="ECO:0000313" key="2">
    <source>
        <dbReference type="EMBL" id="KAF0919784.1"/>
    </source>
</evidence>
<dbReference type="Proteomes" id="UP000479710">
    <property type="component" value="Unassembled WGS sequence"/>
</dbReference>
<accession>A0A6G1E5T0</accession>
<reference evidence="2 3" key="1">
    <citation type="submission" date="2019-11" db="EMBL/GenBank/DDBJ databases">
        <title>Whole genome sequence of Oryza granulata.</title>
        <authorList>
            <person name="Li W."/>
        </authorList>
    </citation>
    <scope>NUCLEOTIDE SEQUENCE [LARGE SCALE GENOMIC DNA]</scope>
    <source>
        <strain evidence="3">cv. Menghai</strain>
        <tissue evidence="2">Leaf</tissue>
    </source>
</reference>
<protein>
    <submittedName>
        <fullName evidence="2">Uncharacterized protein</fullName>
    </submittedName>
</protein>
<sequence length="96" mass="9917">MASPTLPGARLSPVQPFHVQASPTLPNTRLLLGAGVAQAALASPTLTGARYLTGAALPSPGARLLPDPDGMPPPLRSNLRRRRPPQPFLAHASSLA</sequence>
<gene>
    <name evidence="2" type="ORF">E2562_031613</name>
</gene>
<organism evidence="2 3">
    <name type="scientific">Oryza meyeriana var. granulata</name>
    <dbReference type="NCBI Taxonomy" id="110450"/>
    <lineage>
        <taxon>Eukaryota</taxon>
        <taxon>Viridiplantae</taxon>
        <taxon>Streptophyta</taxon>
        <taxon>Embryophyta</taxon>
        <taxon>Tracheophyta</taxon>
        <taxon>Spermatophyta</taxon>
        <taxon>Magnoliopsida</taxon>
        <taxon>Liliopsida</taxon>
        <taxon>Poales</taxon>
        <taxon>Poaceae</taxon>
        <taxon>BOP clade</taxon>
        <taxon>Oryzoideae</taxon>
        <taxon>Oryzeae</taxon>
        <taxon>Oryzinae</taxon>
        <taxon>Oryza</taxon>
        <taxon>Oryza meyeriana</taxon>
    </lineage>
</organism>
<proteinExistence type="predicted"/>
<dbReference type="EMBL" id="SPHZ02000005">
    <property type="protein sequence ID" value="KAF0919784.1"/>
    <property type="molecule type" value="Genomic_DNA"/>
</dbReference>
<name>A0A6G1E5T0_9ORYZ</name>
<dbReference type="AlphaFoldDB" id="A0A6G1E5T0"/>
<comment type="caution">
    <text evidence="2">The sequence shown here is derived from an EMBL/GenBank/DDBJ whole genome shotgun (WGS) entry which is preliminary data.</text>
</comment>
<evidence type="ECO:0000313" key="3">
    <source>
        <dbReference type="Proteomes" id="UP000479710"/>
    </source>
</evidence>
<feature type="region of interest" description="Disordered" evidence="1">
    <location>
        <begin position="57"/>
        <end position="96"/>
    </location>
</feature>
<keyword evidence="3" id="KW-1185">Reference proteome</keyword>
<evidence type="ECO:0000256" key="1">
    <source>
        <dbReference type="SAM" id="MobiDB-lite"/>
    </source>
</evidence>